<sequence>MTTRPATTGPVATDSATAARPVLRVGIVGAGPRGVVALERLCANAPLIAPGVPVEVHLVDPYPAGGGRVWRRDQDRSLLMNTVASDVTVFTDPSVPCEGPILPGPTQYQYARMVADGRITDVTDAEREEAAGMLPWSYGSRAFNGAYLRWALERIIRDAPAQVSVHLHPTRATAVDDRDGGVQHLWLDGEEQPLVCDAVVLAQGHFDVAPTGGQQRLKSFAERHGLLYREPLSPAECDLTDIPAGEPVLLRGLGLSFYDYVTLLTQGRGGRFRRDADGRLRYEPSGREPLVHAGSGRGVPYLARAEVHLEVVPRYQPRFLTAEVIARLRRSAGRGELDFRKDLWPYVAKEVGFVYYRSRLADAPEDEREAFLAEYGRYEWDSPELRGLIADRFEDPDLHWDWARVDRPSRGRRFADRAEYQEWVAGRLRWDLEQSAAGPARSPFKATAAIMRDLRDEIRQVISHQGLRGGSYRDHVDRWFSGLNNYIASGPPTARVEELAALVEAGTVRLVGPEMTVEPDEATGRFLVSSPAVDEEPLAVGALLEAHLALTDVRRTTDPLLRHLLTTGGARPHVIPDAQGEPYVTGGVDVAEVSFRLLDADGTDHRGRFSYGPPVESVQWVTAIGARPHVGSRTLIQGDAIARGCLRTGVENLALRDLALA</sequence>
<dbReference type="Pfam" id="PF13454">
    <property type="entry name" value="NAD_binding_9"/>
    <property type="match status" value="1"/>
</dbReference>
<protein>
    <submittedName>
        <fullName evidence="2">FAD/NAD(P)-binding protein</fullName>
    </submittedName>
</protein>
<evidence type="ECO:0000259" key="1">
    <source>
        <dbReference type="Pfam" id="PF13454"/>
    </source>
</evidence>
<dbReference type="InterPro" id="IPR038732">
    <property type="entry name" value="HpyO/CreE_NAD-binding"/>
</dbReference>
<keyword evidence="3" id="KW-1185">Reference proteome</keyword>
<dbReference type="InterPro" id="IPR036188">
    <property type="entry name" value="FAD/NAD-bd_sf"/>
</dbReference>
<dbReference type="SUPFAM" id="SSF51905">
    <property type="entry name" value="FAD/NAD(P)-binding domain"/>
    <property type="match status" value="1"/>
</dbReference>
<dbReference type="Proteomes" id="UP001500897">
    <property type="component" value="Unassembled WGS sequence"/>
</dbReference>
<feature type="domain" description="FAD-dependent urate hydroxylase HpyO/Asp monooxygenase CreE-like FAD/NAD(P)-binding" evidence="1">
    <location>
        <begin position="27"/>
        <end position="206"/>
    </location>
</feature>
<reference evidence="2 3" key="1">
    <citation type="journal article" date="2019" name="Int. J. Syst. Evol. Microbiol.">
        <title>The Global Catalogue of Microorganisms (GCM) 10K type strain sequencing project: providing services to taxonomists for standard genome sequencing and annotation.</title>
        <authorList>
            <consortium name="The Broad Institute Genomics Platform"/>
            <consortium name="The Broad Institute Genome Sequencing Center for Infectious Disease"/>
            <person name="Wu L."/>
            <person name="Ma J."/>
        </authorList>
    </citation>
    <scope>NUCLEOTIDE SEQUENCE [LARGE SCALE GENOMIC DNA]</scope>
    <source>
        <strain evidence="2 3">JCM 14559</strain>
    </source>
</reference>
<accession>A0ABN2WDQ3</accession>
<name>A0ABN2WDQ3_9ACTN</name>
<evidence type="ECO:0000313" key="2">
    <source>
        <dbReference type="EMBL" id="GAA2088018.1"/>
    </source>
</evidence>
<gene>
    <name evidence="2" type="ORF">GCM10009759_09850</name>
</gene>
<dbReference type="PANTHER" id="PTHR40254:SF1">
    <property type="entry name" value="BLR0577 PROTEIN"/>
    <property type="match status" value="1"/>
</dbReference>
<dbReference type="RefSeq" id="WP_344550511.1">
    <property type="nucleotide sequence ID" value="NZ_BAAANS010000004.1"/>
</dbReference>
<proteinExistence type="predicted"/>
<dbReference type="EMBL" id="BAAANS010000004">
    <property type="protein sequence ID" value="GAA2088018.1"/>
    <property type="molecule type" value="Genomic_DNA"/>
</dbReference>
<comment type="caution">
    <text evidence="2">The sequence shown here is derived from an EMBL/GenBank/DDBJ whole genome shotgun (WGS) entry which is preliminary data.</text>
</comment>
<dbReference type="InterPro" id="IPR052189">
    <property type="entry name" value="L-asp_N-monooxygenase_NS-form"/>
</dbReference>
<evidence type="ECO:0000313" key="3">
    <source>
        <dbReference type="Proteomes" id="UP001500897"/>
    </source>
</evidence>
<dbReference type="PANTHER" id="PTHR40254">
    <property type="entry name" value="BLR0577 PROTEIN"/>
    <property type="match status" value="1"/>
</dbReference>
<organism evidence="2 3">
    <name type="scientific">Kitasatospora saccharophila</name>
    <dbReference type="NCBI Taxonomy" id="407973"/>
    <lineage>
        <taxon>Bacteria</taxon>
        <taxon>Bacillati</taxon>
        <taxon>Actinomycetota</taxon>
        <taxon>Actinomycetes</taxon>
        <taxon>Kitasatosporales</taxon>
        <taxon>Streptomycetaceae</taxon>
        <taxon>Kitasatospora</taxon>
    </lineage>
</organism>